<dbReference type="SUPFAM" id="SSF57889">
    <property type="entry name" value="Cysteine-rich domain"/>
    <property type="match status" value="6"/>
</dbReference>
<dbReference type="PANTHER" id="PTHR32410">
    <property type="entry name" value="CYSTEINE/HISTIDINE-RICH C1 DOMAIN FAMILY PROTEIN"/>
    <property type="match status" value="1"/>
</dbReference>
<evidence type="ECO:0000259" key="2">
    <source>
        <dbReference type="Pfam" id="PF03107"/>
    </source>
</evidence>
<dbReference type="Proteomes" id="UP000235145">
    <property type="component" value="Unassembled WGS sequence"/>
</dbReference>
<accession>A0A9R1UMH1</accession>
<comment type="caution">
    <text evidence="3">The sequence shown here is derived from an EMBL/GenBank/DDBJ whole genome shotgun (WGS) entry which is preliminary data.</text>
</comment>
<dbReference type="InterPro" id="IPR004146">
    <property type="entry name" value="DC1"/>
</dbReference>
<organism evidence="3 4">
    <name type="scientific">Lactuca sativa</name>
    <name type="common">Garden lettuce</name>
    <dbReference type="NCBI Taxonomy" id="4236"/>
    <lineage>
        <taxon>Eukaryota</taxon>
        <taxon>Viridiplantae</taxon>
        <taxon>Streptophyta</taxon>
        <taxon>Embryophyta</taxon>
        <taxon>Tracheophyta</taxon>
        <taxon>Spermatophyta</taxon>
        <taxon>Magnoliopsida</taxon>
        <taxon>eudicotyledons</taxon>
        <taxon>Gunneridae</taxon>
        <taxon>Pentapetalae</taxon>
        <taxon>asterids</taxon>
        <taxon>campanulids</taxon>
        <taxon>Asterales</taxon>
        <taxon>Asteraceae</taxon>
        <taxon>Cichorioideae</taxon>
        <taxon>Cichorieae</taxon>
        <taxon>Lactucinae</taxon>
        <taxon>Lactuca</taxon>
    </lineage>
</organism>
<feature type="domain" description="DC1" evidence="2">
    <location>
        <begin position="111"/>
        <end position="157"/>
    </location>
</feature>
<dbReference type="EMBL" id="NBSK02000008">
    <property type="protein sequence ID" value="KAJ0190372.1"/>
    <property type="molecule type" value="Genomic_DNA"/>
</dbReference>
<feature type="domain" description="DC1" evidence="2">
    <location>
        <begin position="561"/>
        <end position="605"/>
    </location>
</feature>
<dbReference type="PANTHER" id="PTHR32410:SF161">
    <property type="entry name" value="DC1, ZINC FINGER, RING_FYVE_PHD-TYPE-RELATED"/>
    <property type="match status" value="1"/>
</dbReference>
<proteinExistence type="predicted"/>
<keyword evidence="4" id="KW-1185">Reference proteome</keyword>
<keyword evidence="1" id="KW-0677">Repeat</keyword>
<dbReference type="AlphaFoldDB" id="A0A9R1UMH1"/>
<feature type="domain" description="DC1" evidence="2">
    <location>
        <begin position="49"/>
        <end position="100"/>
    </location>
</feature>
<protein>
    <recommendedName>
        <fullName evidence="2">DC1 domain-containing protein</fullName>
    </recommendedName>
</protein>
<evidence type="ECO:0000313" key="4">
    <source>
        <dbReference type="Proteomes" id="UP000235145"/>
    </source>
</evidence>
<gene>
    <name evidence="3" type="ORF">LSAT_V11C800435480</name>
</gene>
<sequence>MKEGFHGITCWRCKEEIHVYHRYYYKCNICDDFSLHKFCAELCKMLEHPSHPHHTLFLVPYIFLHVYFYHICNLCKRGHKPGELFYQCGKCDFSIDLRCAMEVGKNVIHHPCHPHLLTCAIPKPILCECSACGMEYKGIFYQCSTCAGGFTIHSECAFLPKTLLIQEKKDGAFYHTHPLIISYSFPKIDQQAKHHPRCRVCGGYFIGQEDLWIYKCDKCMYYAHLYCATSKQVSSTGFGHTVKDYNDADYPHLFHLPFPDETYSIPKHLFFQQTRFGTFTSNDEVSLQNISHEHPLILVDQMQMDGKTSLNIYSWLLKCHDPVKKTQLLCNGCLRPIMSTMPFYMCTNANDDHSCNFALHEWCTRLPGEIKNHPVHPQHTLHLIYSKDIPFFFGVFDCAACYLPCNGFAYCCFECKYYVVAHPNHLLSIVQKGNHSYVCCICKRHYNKSQPSFSCNSCDIYIHPECALLLVETIRHKYDKKHPMHLSYIPIENHKSEYLCEICEEDLNPHASFYHCQDCVQSIHTGCAPSILQCETDTYTMYYGGVHVFINIKFGSIHNTNSHPHPLLFAQGIVLDGQCSICGNELRYRLIFKCLECKFAIHYNCCSL</sequence>
<reference evidence="3 4" key="1">
    <citation type="journal article" date="2017" name="Nat. Commun.">
        <title>Genome assembly with in vitro proximity ligation data and whole-genome triplication in lettuce.</title>
        <authorList>
            <person name="Reyes-Chin-Wo S."/>
            <person name="Wang Z."/>
            <person name="Yang X."/>
            <person name="Kozik A."/>
            <person name="Arikit S."/>
            <person name="Song C."/>
            <person name="Xia L."/>
            <person name="Froenicke L."/>
            <person name="Lavelle D.O."/>
            <person name="Truco M.J."/>
            <person name="Xia R."/>
            <person name="Zhu S."/>
            <person name="Xu C."/>
            <person name="Xu H."/>
            <person name="Xu X."/>
            <person name="Cox K."/>
            <person name="Korf I."/>
            <person name="Meyers B.C."/>
            <person name="Michelmore R.W."/>
        </authorList>
    </citation>
    <scope>NUCLEOTIDE SEQUENCE [LARGE SCALE GENOMIC DNA]</scope>
    <source>
        <strain evidence="4">cv. Salinas</strain>
        <tissue evidence="3">Seedlings</tissue>
    </source>
</reference>
<dbReference type="Pfam" id="PF03107">
    <property type="entry name" value="C1_2"/>
    <property type="match status" value="4"/>
</dbReference>
<name>A0A9R1UMH1_LACSA</name>
<dbReference type="InterPro" id="IPR053192">
    <property type="entry name" value="Vacuole_Formation_Reg"/>
</dbReference>
<dbReference type="InterPro" id="IPR046349">
    <property type="entry name" value="C1-like_sf"/>
</dbReference>
<feature type="domain" description="DC1" evidence="2">
    <location>
        <begin position="481"/>
        <end position="528"/>
    </location>
</feature>
<evidence type="ECO:0000313" key="3">
    <source>
        <dbReference type="EMBL" id="KAJ0190372.1"/>
    </source>
</evidence>
<evidence type="ECO:0000256" key="1">
    <source>
        <dbReference type="ARBA" id="ARBA00022737"/>
    </source>
</evidence>